<organism evidence="1 2">
    <name type="scientific">Popillia japonica</name>
    <name type="common">Japanese beetle</name>
    <dbReference type="NCBI Taxonomy" id="7064"/>
    <lineage>
        <taxon>Eukaryota</taxon>
        <taxon>Metazoa</taxon>
        <taxon>Ecdysozoa</taxon>
        <taxon>Arthropoda</taxon>
        <taxon>Hexapoda</taxon>
        <taxon>Insecta</taxon>
        <taxon>Pterygota</taxon>
        <taxon>Neoptera</taxon>
        <taxon>Endopterygota</taxon>
        <taxon>Coleoptera</taxon>
        <taxon>Polyphaga</taxon>
        <taxon>Scarabaeiformia</taxon>
        <taxon>Scarabaeidae</taxon>
        <taxon>Rutelinae</taxon>
        <taxon>Popillia</taxon>
    </lineage>
</organism>
<gene>
    <name evidence="1" type="ORF">QE152_g25046</name>
</gene>
<dbReference type="Proteomes" id="UP001458880">
    <property type="component" value="Unassembled WGS sequence"/>
</dbReference>
<accession>A0AAW1K378</accession>
<evidence type="ECO:0000313" key="1">
    <source>
        <dbReference type="EMBL" id="KAK9712112.1"/>
    </source>
</evidence>
<dbReference type="AlphaFoldDB" id="A0AAW1K378"/>
<sequence length="262" mass="29955">MSRAVQLVLEEGYSIRVAAERMDDWLRAFLKRRTTLRIRKPVACSLSRPTSFNPHNVRIFFENLGSLLERCPNVVNPERIYNLDETGTTTVQNPKKTIATKGIKQVNHCTSGERGELVTTCAIVSAIGTYRVSHFGHFVRITRAVKLHSALLIPIVIHMSELESAYISEGNLPINSERSEDVDQQQLDEFVDVDLTDIPSVTENILEESDEDLRIQQNHTWKRKVMKICVFNKTTLGKSQLEITKYLIITLKEVFTQIMQQQ</sequence>
<name>A0AAW1K378_POPJA</name>
<reference evidence="1 2" key="1">
    <citation type="journal article" date="2024" name="BMC Genomics">
        <title>De novo assembly and annotation of Popillia japonica's genome with initial clues to its potential as an invasive pest.</title>
        <authorList>
            <person name="Cucini C."/>
            <person name="Boschi S."/>
            <person name="Funari R."/>
            <person name="Cardaioli E."/>
            <person name="Iannotti N."/>
            <person name="Marturano G."/>
            <person name="Paoli F."/>
            <person name="Bruttini M."/>
            <person name="Carapelli A."/>
            <person name="Frati F."/>
            <person name="Nardi F."/>
        </authorList>
    </citation>
    <scope>NUCLEOTIDE SEQUENCE [LARGE SCALE GENOMIC DNA]</scope>
    <source>
        <strain evidence="1">DMR45628</strain>
    </source>
</reference>
<protein>
    <recommendedName>
        <fullName evidence="3">Transposase</fullName>
    </recommendedName>
</protein>
<keyword evidence="2" id="KW-1185">Reference proteome</keyword>
<proteinExistence type="predicted"/>
<comment type="caution">
    <text evidence="1">The sequence shown here is derived from an EMBL/GenBank/DDBJ whole genome shotgun (WGS) entry which is preliminary data.</text>
</comment>
<dbReference type="EMBL" id="JASPKY010000268">
    <property type="protein sequence ID" value="KAK9712112.1"/>
    <property type="molecule type" value="Genomic_DNA"/>
</dbReference>
<evidence type="ECO:0008006" key="3">
    <source>
        <dbReference type="Google" id="ProtNLM"/>
    </source>
</evidence>
<evidence type="ECO:0000313" key="2">
    <source>
        <dbReference type="Proteomes" id="UP001458880"/>
    </source>
</evidence>